<evidence type="ECO:0000259" key="5">
    <source>
        <dbReference type="Pfam" id="PF26140"/>
    </source>
</evidence>
<keyword evidence="7" id="KW-1185">Reference proteome</keyword>
<feature type="region of interest" description="Disordered" evidence="2">
    <location>
        <begin position="1"/>
        <end position="23"/>
    </location>
</feature>
<dbReference type="Bgee" id="ENSLOCG00000009190">
    <property type="expression patterns" value="Expressed in ovary and 13 other cell types or tissues"/>
</dbReference>
<dbReference type="InterPro" id="IPR016024">
    <property type="entry name" value="ARM-type_fold"/>
</dbReference>
<dbReference type="InterPro" id="IPR059018">
    <property type="entry name" value="HEAT_URB1"/>
</dbReference>
<dbReference type="InterPro" id="IPR021714">
    <property type="entry name" value="URB1_N"/>
</dbReference>
<evidence type="ECO:0000313" key="6">
    <source>
        <dbReference type="Ensembl" id="ENSLOCP00000011215.1"/>
    </source>
</evidence>
<evidence type="ECO:0000313" key="7">
    <source>
        <dbReference type="Proteomes" id="UP000018468"/>
    </source>
</evidence>
<dbReference type="GO" id="GO:0000463">
    <property type="term" value="P:maturation of LSU-rRNA from tricistronic rRNA transcript (SSU-rRNA, 5.8S rRNA, LSU-rRNA)"/>
    <property type="evidence" value="ECO:0000318"/>
    <property type="project" value="GO_Central"/>
</dbReference>
<dbReference type="InParanoid" id="W5MS56"/>
<dbReference type="eggNOG" id="KOG1791">
    <property type="taxonomic scope" value="Eukaryota"/>
</dbReference>
<reference evidence="6" key="2">
    <citation type="submission" date="2025-08" db="UniProtKB">
        <authorList>
            <consortium name="Ensembl"/>
        </authorList>
    </citation>
    <scope>IDENTIFICATION</scope>
</reference>
<dbReference type="GO" id="GO:0000466">
    <property type="term" value="P:maturation of 5.8S rRNA from tricistronic rRNA transcript (SSU-rRNA, 5.8S rRNA, LSU-rRNA)"/>
    <property type="evidence" value="ECO:0000318"/>
    <property type="project" value="GO_Central"/>
</dbReference>
<feature type="domain" description="URB1 central HEAT repeat" evidence="5">
    <location>
        <begin position="628"/>
        <end position="719"/>
    </location>
</feature>
<dbReference type="EMBL" id="AHAT01013887">
    <property type="status" value="NOT_ANNOTATED_CDS"/>
    <property type="molecule type" value="Genomic_DNA"/>
</dbReference>
<dbReference type="EMBL" id="AHAT01013884">
    <property type="status" value="NOT_ANNOTATED_CDS"/>
    <property type="molecule type" value="Genomic_DNA"/>
</dbReference>
<dbReference type="Proteomes" id="UP000018468">
    <property type="component" value="Linkage group LG3"/>
</dbReference>
<proteinExistence type="predicted"/>
<dbReference type="Pfam" id="PF26140">
    <property type="entry name" value="HEAT_URB1"/>
    <property type="match status" value="1"/>
</dbReference>
<dbReference type="Pfam" id="PF11707">
    <property type="entry name" value="Npa1"/>
    <property type="match status" value="1"/>
</dbReference>
<reference evidence="7" key="1">
    <citation type="submission" date="2011-12" db="EMBL/GenBank/DDBJ databases">
        <title>The Draft Genome of Lepisosteus oculatus.</title>
        <authorList>
            <consortium name="The Broad Institute Genome Assembly &amp; Analysis Group"/>
            <consortium name="Computational R&amp;D Group"/>
            <consortium name="and Sequencing Platform"/>
            <person name="Di Palma F."/>
            <person name="Alfoldi J."/>
            <person name="Johnson J."/>
            <person name="Berlin A."/>
            <person name="Gnerre S."/>
            <person name="Jaffe D."/>
            <person name="MacCallum I."/>
            <person name="Young S."/>
            <person name="Walker B.J."/>
            <person name="Lander E.S."/>
            <person name="Lindblad-Toh K."/>
        </authorList>
    </citation>
    <scope>NUCLEOTIDE SEQUENCE [LARGE SCALE GENOMIC DNA]</scope>
</reference>
<dbReference type="EMBL" id="AHAT01013888">
    <property type="status" value="NOT_ANNOTATED_CDS"/>
    <property type="molecule type" value="Genomic_DNA"/>
</dbReference>
<evidence type="ECO:0000256" key="2">
    <source>
        <dbReference type="SAM" id="MobiDB-lite"/>
    </source>
</evidence>
<dbReference type="EMBL" id="AHAT01013885">
    <property type="status" value="NOT_ANNOTATED_CDS"/>
    <property type="molecule type" value="Genomic_DNA"/>
</dbReference>
<dbReference type="InterPro" id="IPR032436">
    <property type="entry name" value="URB1_C"/>
</dbReference>
<reference evidence="6" key="3">
    <citation type="submission" date="2025-09" db="UniProtKB">
        <authorList>
            <consortium name="Ensembl"/>
        </authorList>
    </citation>
    <scope>IDENTIFICATION</scope>
</reference>
<dbReference type="OMA" id="VVWVWQS"/>
<dbReference type="SUPFAM" id="SSF48371">
    <property type="entry name" value="ARM repeat"/>
    <property type="match status" value="1"/>
</dbReference>
<organism evidence="6 7">
    <name type="scientific">Lepisosteus oculatus</name>
    <name type="common">Spotted gar</name>
    <dbReference type="NCBI Taxonomy" id="7918"/>
    <lineage>
        <taxon>Eukaryota</taxon>
        <taxon>Metazoa</taxon>
        <taxon>Chordata</taxon>
        <taxon>Craniata</taxon>
        <taxon>Vertebrata</taxon>
        <taxon>Euteleostomi</taxon>
        <taxon>Actinopterygii</taxon>
        <taxon>Neopterygii</taxon>
        <taxon>Holostei</taxon>
        <taxon>Semionotiformes</taxon>
        <taxon>Lepisosteidae</taxon>
        <taxon>Lepisosteus</taxon>
    </lineage>
</organism>
<feature type="coiled-coil region" evidence="1">
    <location>
        <begin position="1381"/>
        <end position="1409"/>
    </location>
</feature>
<dbReference type="HOGENOM" id="CLU_001185_0_0_1"/>
<dbReference type="STRING" id="7918.ENSLOCP00000011215"/>
<evidence type="ECO:0000256" key="1">
    <source>
        <dbReference type="SAM" id="Coils"/>
    </source>
</evidence>
<dbReference type="Ensembl" id="ENSLOCT00000011231.1">
    <property type="protein sequence ID" value="ENSLOCP00000011215.1"/>
    <property type="gene ID" value="ENSLOCG00000009190.1"/>
</dbReference>
<name>W5MS56_LEPOC</name>
<dbReference type="EMBL" id="AHAT01013886">
    <property type="status" value="NOT_ANNOTATED_CDS"/>
    <property type="molecule type" value="Genomic_DNA"/>
</dbReference>
<protein>
    <submittedName>
        <fullName evidence="6">URB1 ribosome biogenesis homolog</fullName>
    </submittedName>
</protein>
<evidence type="ECO:0000259" key="3">
    <source>
        <dbReference type="Pfam" id="PF11707"/>
    </source>
</evidence>
<dbReference type="PANTHER" id="PTHR13500">
    <property type="entry name" value="NUCLEOLAR PRERIBOSOMAL-ASSOCIATED PROTEIN 1"/>
    <property type="match status" value="1"/>
</dbReference>
<dbReference type="GO" id="GO:0005730">
    <property type="term" value="C:nucleolus"/>
    <property type="evidence" value="ECO:0000318"/>
    <property type="project" value="GO_Central"/>
</dbReference>
<feature type="domain" description="URB1 N-terminal" evidence="3">
    <location>
        <begin position="75"/>
        <end position="390"/>
    </location>
</feature>
<sequence length="2272" mass="254435">MAKKRKNEDSTESDTQEKKPKVSEVELNGTVFKSMLKEPTKAKKGLETFISVAKQLPCPGLYDVVEGYIKISMDCAEILKLLEEEKRLESETALIFQGLEMILLRTASDLSHFSMAGIAIVKKIVSSFMKIICSVLHSENHRYVRQCLSLLSAMVSQGPDSAREVFSNFNFGKSLSGLARRRDKQGKPDIRLAYIQFAVSFLISGDNQTIGQVLETKDFLTDILSTGLKDDRISSINLLLSTLQTKVVQNKAISKTQKVRFFSSAVLAHIASLYKWNGIADAIPEESKMAVDPGEAGRMVVRELTHNFLLDLCCSLNHGINFYDQSLGTAGRSGNVVLLQFIVGLKQATEDELVAELVVSILKVCPDLLQRYFKETQYSFVPRQKTAWKDNINLLKKIYEAQPEVSRAFSNEEFIPLPRLLSMVMVTSLPFICNKAFFTQGLNMGNNAVKHTTLSLVSFILKRALKNIEYCQLKTVWQNSDVYSVSMMEDFVQQYREALSKVLPDLTNIVATWQSLTKKEKGEEGDLKDERKKESENLEGFDDPETTILKAVILKVICLYQKVVPHLISQSTFDFSKLLKGIVTEKGMREEVAPVLQYQMLQLALDLPASKFSWFRAQEAVDPGRASGEKSVFYLLLKMFVTSSNTHLKTSTRMLVVKVLKDSGVFEYTWQELELWLDHLALVQQSEQETVIQFLERVLVKLVSNPYLYTDKAASLVQEASYLQANLTGQEGDAASIPVSHIDDVLDMVDVIMEGSEGECEELGSALNEDLILQTFPFSALVPAALEARNRLPAISGMHGVVPEFLIAVLSDVLHSQRDPLPLCLALQQYDKELVSAEDSTATPPAIVEFYRYYSLWIPPQAREELFKSSDFPSPDPPSAPGSFSCLMKAAYSRGATYMLQDSFKESVESAVSKLHTSDLPVAVKHVLLYIKTCVDNFGMFSKDTGIVLLNVYMDLLRTLINRLQCLEETGEAVSSNSQDESDLFVDVNTAQDEKAEKDLVLGAVLKSIFSHPTLEQWFLAVELESLPPHNLNPIKSKKLCTQISSNILSLLKLTAQLMENLGSLDLISKYLAGIEKAVLKEMETAKLKSLARRTNKRSHPIEGLMEFHKYMEPARLKEIVSAILLLPQEFLVVAGKHGFPEELSVYAQSALQVLTESSQEDSVFVSHEHFRGLGTLLLSCCSEPLEIFLLKALQTEPVCSKLVQTDILIYCLQRLTHTCQAIGALLLQTCATHRLRFELWCLEPGSMKQVEKHFEAFLPLVKVYLEMPSCQDPMRPKEVHAAVLRDLKEALLVKLLDMVLSGSPAQALALQVDVLSGLIKLAAQVEDLAGAADRLSSLLESVDSFERWMLVDSITEGLAGAPQTQASWKRSLLTASFKWLKASYTKYKEQEQAVQEKEEKMLQQLQRLLGSVKQVTASDWNSFVKTGLKYRYRDQVFLENLNNLLVLVYEAIDSSKDLVELGTVHMMVTSHSLFLSTLLPAEEEQNGTKEFTDALVTVLLTLVKKCPGVCSSAHFSVLMGAYGATLSTTDQKMLQLLQEYERNGVSLAEFQSLLWGPAAVEHHKASRSLGSSLWQQPTSQDVLALLKPDKMLHTALHFPEQRQIIPQDEEELLFTDKRIGDLSALYDPCFLLPLFSVLLKPECVVDCYKFVSCNAFGVTVAALSSYDPHVRAAAYQVLGQFYHHLDGARFKERRQTLYLCKNLKNCGLSSNDISTTRAHFISEILLHIRKWEKCYFLTIFNKSIFYLIRHLQYFNRRRIAFILRHRISHSIKHKVERHWLLGFLVEGLKDKNCYELCDRQGVFQILLSYCSNPICEESVQIQILDVLQQAAHVTKAAYELIKCHGLLTWILQVLEKRFIESRILSSLISLVHTLWFTNLGDKESRAVHSAADETPPKTLKCLPLPLIDEFVRLLLAFIRHIQTGSKALQLAQFLQTLSSVLTHRSTALGTYREKGHMTLKERTLSCTEALILLHKWSTTAKDTPILNAIHSVAHKHKVKELLKTSKERTRGKGFSLQSQGRLGEKADELMAAGIQDQPPLPTCEQFLRSIFCSWEPAILPGPHPSDGPAPTAQLGPTSSVADSEGLAGATAHLLVKWGLKSLVTAPLDPSDLHKFLQWIHSSVLPFPGVVGALLQDSAAKHNFLRLYHQACENLHSVGVGGVHLFTSIMTRLLEAQGCPSGALYQTTLKVCFPDSTHVDESRREAGLLLMSQYILELWTGAQEPTLFLTHVKLVTQTKETGRARTLKKKEHGTSQAAVFSICKELSVALGS</sequence>
<dbReference type="InterPro" id="IPR039844">
    <property type="entry name" value="URB1"/>
</dbReference>
<dbReference type="PANTHER" id="PTHR13500:SF0">
    <property type="entry name" value="NUCLEOLAR PRE-RIBOSOMAL-ASSOCIATED PROTEIN 1"/>
    <property type="match status" value="1"/>
</dbReference>
<feature type="region of interest" description="Disordered" evidence="2">
    <location>
        <begin position="2063"/>
        <end position="2082"/>
    </location>
</feature>
<dbReference type="Pfam" id="PF16201">
    <property type="entry name" value="NopRA1"/>
    <property type="match status" value="1"/>
</dbReference>
<keyword evidence="1" id="KW-0175">Coiled coil</keyword>
<accession>W5MS56</accession>
<dbReference type="GeneTree" id="ENSGT00390000014210"/>
<feature type="domain" description="URB1 C-terminal" evidence="4">
    <location>
        <begin position="1657"/>
        <end position="1850"/>
    </location>
</feature>
<evidence type="ECO:0000259" key="4">
    <source>
        <dbReference type="Pfam" id="PF16201"/>
    </source>
</evidence>